<name>A0ABW5K8Q0_9FLAO</name>
<gene>
    <name evidence="1" type="ORF">ACFSO8_03775</name>
</gene>
<dbReference type="SUPFAM" id="SSF158446">
    <property type="entry name" value="IVS-encoded protein-like"/>
    <property type="match status" value="1"/>
</dbReference>
<reference evidence="2" key="1">
    <citation type="journal article" date="2019" name="Int. J. Syst. Evol. Microbiol.">
        <title>The Global Catalogue of Microorganisms (GCM) 10K type strain sequencing project: providing services to taxonomists for standard genome sequencing and annotation.</title>
        <authorList>
            <consortium name="The Broad Institute Genomics Platform"/>
            <consortium name="The Broad Institute Genome Sequencing Center for Infectious Disease"/>
            <person name="Wu L."/>
            <person name="Ma J."/>
        </authorList>
    </citation>
    <scope>NUCLEOTIDE SEQUENCE [LARGE SCALE GENOMIC DNA]</scope>
    <source>
        <strain evidence="2">KCTC 52204</strain>
    </source>
</reference>
<sequence length="122" mass="14001">MHNFEKLLFWQKSIEPLKEVYIVCADLPNDEKFGLISQIKRSVISIPSNIAEGAGRNNDSEFFHFLAIANASSFELQTQLILTRELNLLDAEKVNSLISKLNEIQRMIYSFKANLKSNLKQK</sequence>
<evidence type="ECO:0000313" key="2">
    <source>
        <dbReference type="Proteomes" id="UP001597394"/>
    </source>
</evidence>
<organism evidence="1 2">
    <name type="scientific">Kaistella montana</name>
    <dbReference type="NCBI Taxonomy" id="1849733"/>
    <lineage>
        <taxon>Bacteria</taxon>
        <taxon>Pseudomonadati</taxon>
        <taxon>Bacteroidota</taxon>
        <taxon>Flavobacteriia</taxon>
        <taxon>Flavobacteriales</taxon>
        <taxon>Weeksellaceae</taxon>
        <taxon>Chryseobacterium group</taxon>
        <taxon>Kaistella</taxon>
    </lineage>
</organism>
<dbReference type="NCBIfam" id="TIGR02436">
    <property type="entry name" value="four helix bundle protein"/>
    <property type="match status" value="1"/>
</dbReference>
<dbReference type="Proteomes" id="UP001597394">
    <property type="component" value="Unassembled WGS sequence"/>
</dbReference>
<dbReference type="EMBL" id="JBHULG010000001">
    <property type="protein sequence ID" value="MFD2544575.1"/>
    <property type="molecule type" value="Genomic_DNA"/>
</dbReference>
<dbReference type="InterPro" id="IPR012657">
    <property type="entry name" value="23S_rRNA-intervening_sequence"/>
</dbReference>
<accession>A0ABW5K8Q0</accession>
<dbReference type="Pfam" id="PF05635">
    <property type="entry name" value="23S_rRNA_IVP"/>
    <property type="match status" value="1"/>
</dbReference>
<dbReference type="PANTHER" id="PTHR38471">
    <property type="entry name" value="FOUR HELIX BUNDLE PROTEIN"/>
    <property type="match status" value="1"/>
</dbReference>
<comment type="caution">
    <text evidence="1">The sequence shown here is derived from an EMBL/GenBank/DDBJ whole genome shotgun (WGS) entry which is preliminary data.</text>
</comment>
<dbReference type="PANTHER" id="PTHR38471:SF2">
    <property type="entry name" value="FOUR HELIX BUNDLE PROTEIN"/>
    <property type="match status" value="1"/>
</dbReference>
<dbReference type="Gene3D" id="1.20.1440.60">
    <property type="entry name" value="23S rRNA-intervening sequence"/>
    <property type="match status" value="1"/>
</dbReference>
<protein>
    <submittedName>
        <fullName evidence="1">Four helix bundle protein</fullName>
    </submittedName>
</protein>
<dbReference type="InterPro" id="IPR036583">
    <property type="entry name" value="23S_rRNA_IVS_sf"/>
</dbReference>
<dbReference type="RefSeq" id="WP_255928693.1">
    <property type="nucleotide sequence ID" value="NZ_JANFQP010000001.1"/>
</dbReference>
<proteinExistence type="predicted"/>
<keyword evidence="2" id="KW-1185">Reference proteome</keyword>
<evidence type="ECO:0000313" key="1">
    <source>
        <dbReference type="EMBL" id="MFD2544575.1"/>
    </source>
</evidence>
<dbReference type="CDD" id="cd16377">
    <property type="entry name" value="23S_rRNA_IVP_like"/>
    <property type="match status" value="1"/>
</dbReference>